<name>A0ABS3AQ77_9BACT</name>
<feature type="transmembrane region" description="Helical" evidence="1">
    <location>
        <begin position="66"/>
        <end position="94"/>
    </location>
</feature>
<keyword evidence="1" id="KW-1133">Transmembrane helix</keyword>
<keyword evidence="1" id="KW-0472">Membrane</keyword>
<evidence type="ECO:0008006" key="4">
    <source>
        <dbReference type="Google" id="ProtNLM"/>
    </source>
</evidence>
<keyword evidence="3" id="KW-1185">Reference proteome</keyword>
<evidence type="ECO:0000313" key="2">
    <source>
        <dbReference type="EMBL" id="MBN4066480.1"/>
    </source>
</evidence>
<organism evidence="2 3">
    <name type="scientific">Simkania negevensis</name>
    <dbReference type="NCBI Taxonomy" id="83561"/>
    <lineage>
        <taxon>Bacteria</taxon>
        <taxon>Pseudomonadati</taxon>
        <taxon>Chlamydiota</taxon>
        <taxon>Chlamydiia</taxon>
        <taxon>Parachlamydiales</taxon>
        <taxon>Simkaniaceae</taxon>
        <taxon>Simkania</taxon>
    </lineage>
</organism>
<feature type="transmembrane region" description="Helical" evidence="1">
    <location>
        <begin position="194"/>
        <end position="216"/>
    </location>
</feature>
<gene>
    <name evidence="2" type="ORF">JYU14_00140</name>
</gene>
<evidence type="ECO:0000313" key="3">
    <source>
        <dbReference type="Proteomes" id="UP000722121"/>
    </source>
</evidence>
<protein>
    <recommendedName>
        <fullName evidence="4">DUF4328 domain-containing protein</fullName>
    </recommendedName>
</protein>
<sequence>MSCKPCCYKSVGWGRALTFFTVYWGIQVINLLVSAAMMPDLFAKFEALFAKLESGQPLPQEATRMVAEAVGGMTSVALVISVVGVFMMIFVMMMHYRCWKAIPCEFRRTSPAKAVGFLFIPFFNLGWIFISIYGLGRDMNRYLESTGRNEHRNRPGLGMALCILLLVSVVASTAMMGAFPIVVASLGLKGLADALLTSSLFNLCWMVAFYVVWLCYYRSLSRAADLLLTEKCES</sequence>
<dbReference type="EMBL" id="JAFITR010000001">
    <property type="protein sequence ID" value="MBN4066480.1"/>
    <property type="molecule type" value="Genomic_DNA"/>
</dbReference>
<dbReference type="Proteomes" id="UP000722121">
    <property type="component" value="Unassembled WGS sequence"/>
</dbReference>
<accession>A0ABS3AQ77</accession>
<feature type="transmembrane region" description="Helical" evidence="1">
    <location>
        <begin position="157"/>
        <end position="182"/>
    </location>
</feature>
<feature type="transmembrane region" description="Helical" evidence="1">
    <location>
        <begin position="114"/>
        <end position="136"/>
    </location>
</feature>
<comment type="caution">
    <text evidence="2">The sequence shown here is derived from an EMBL/GenBank/DDBJ whole genome shotgun (WGS) entry which is preliminary data.</text>
</comment>
<evidence type="ECO:0000256" key="1">
    <source>
        <dbReference type="SAM" id="Phobius"/>
    </source>
</evidence>
<keyword evidence="1" id="KW-0812">Transmembrane</keyword>
<feature type="transmembrane region" description="Helical" evidence="1">
    <location>
        <begin position="22"/>
        <end position="45"/>
    </location>
</feature>
<reference evidence="2 3" key="1">
    <citation type="submission" date="2021-02" db="EMBL/GenBank/DDBJ databases">
        <title>Activity-based single-cell genomes from oceanic crustal fluid captures similar information to metagenomic and metatranscriptomic surveys with orders of magnitude less sampling.</title>
        <authorList>
            <person name="D'Angelo T.S."/>
            <person name="Orcutt B.N."/>
        </authorList>
    </citation>
    <scope>NUCLEOTIDE SEQUENCE [LARGE SCALE GENOMIC DNA]</scope>
    <source>
        <strain evidence="2">AH-315-G07</strain>
    </source>
</reference>
<proteinExistence type="predicted"/>